<keyword evidence="2" id="KW-1185">Reference proteome</keyword>
<dbReference type="Gene3D" id="1.25.40.10">
    <property type="entry name" value="Tetratricopeptide repeat domain"/>
    <property type="match status" value="1"/>
</dbReference>
<dbReference type="Proteomes" id="UP001489004">
    <property type="component" value="Unassembled WGS sequence"/>
</dbReference>
<reference evidence="1 2" key="1">
    <citation type="journal article" date="2024" name="Nat. Commun.">
        <title>Phylogenomics reveals the evolutionary origins of lichenization in chlorophyte algae.</title>
        <authorList>
            <person name="Puginier C."/>
            <person name="Libourel C."/>
            <person name="Otte J."/>
            <person name="Skaloud P."/>
            <person name="Haon M."/>
            <person name="Grisel S."/>
            <person name="Petersen M."/>
            <person name="Berrin J.G."/>
            <person name="Delaux P.M."/>
            <person name="Dal Grande F."/>
            <person name="Keller J."/>
        </authorList>
    </citation>
    <scope>NUCLEOTIDE SEQUENCE [LARGE SCALE GENOMIC DNA]</scope>
    <source>
        <strain evidence="1 2">SAG 2043</strain>
    </source>
</reference>
<name>A0AAW1PCT8_9CHLO</name>
<evidence type="ECO:0000313" key="2">
    <source>
        <dbReference type="Proteomes" id="UP001489004"/>
    </source>
</evidence>
<organism evidence="1 2">
    <name type="scientific">[Myrmecia] bisecta</name>
    <dbReference type="NCBI Taxonomy" id="41462"/>
    <lineage>
        <taxon>Eukaryota</taxon>
        <taxon>Viridiplantae</taxon>
        <taxon>Chlorophyta</taxon>
        <taxon>core chlorophytes</taxon>
        <taxon>Trebouxiophyceae</taxon>
        <taxon>Trebouxiales</taxon>
        <taxon>Trebouxiaceae</taxon>
        <taxon>Myrmecia</taxon>
    </lineage>
</organism>
<dbReference type="AlphaFoldDB" id="A0AAW1PCT8"/>
<dbReference type="InterPro" id="IPR053248">
    <property type="entry name" value="Zinc_finger_MYND_domain"/>
</dbReference>
<evidence type="ECO:0000313" key="1">
    <source>
        <dbReference type="EMBL" id="KAK9806717.1"/>
    </source>
</evidence>
<dbReference type="SUPFAM" id="SSF48452">
    <property type="entry name" value="TPR-like"/>
    <property type="match status" value="1"/>
</dbReference>
<dbReference type="InterPro" id="IPR011990">
    <property type="entry name" value="TPR-like_helical_dom_sf"/>
</dbReference>
<accession>A0AAW1PCT8</accession>
<protein>
    <submittedName>
        <fullName evidence="1">Uncharacterized protein</fullName>
    </submittedName>
</protein>
<gene>
    <name evidence="1" type="ORF">WJX72_000426</name>
</gene>
<dbReference type="PANTHER" id="PTHR46533">
    <property type="entry name" value="ZINC FINGER MYND DOMAIN-CONTAINING PROTEIN 12"/>
    <property type="match status" value="1"/>
</dbReference>
<proteinExistence type="predicted"/>
<comment type="caution">
    <text evidence="1">The sequence shown here is derived from an EMBL/GenBank/DDBJ whole genome shotgun (WGS) entry which is preliminary data.</text>
</comment>
<dbReference type="PANTHER" id="PTHR46533:SF1">
    <property type="entry name" value="ZINC FINGER MYND DOMAIN-CONTAINING PROTEIN 12"/>
    <property type="match status" value="1"/>
</dbReference>
<dbReference type="EMBL" id="JALJOR010000013">
    <property type="protein sequence ID" value="KAK9806717.1"/>
    <property type="molecule type" value="Genomic_DNA"/>
</dbReference>
<sequence>MATTVPYVVFTLGDAQLHQLHTPSGRLFVMGEVATELFQENPTAFLQALRAGRYAKVICEKKEVMTTIAKLGLPVESKSTSAVGVMLLPAETVEALLTDKRKVEMVQPFKLALLKLASQEAARLMAAGRYESALPVALDAVQQGQVLFQPLPALQLFPLYLLAAQAQLGLKRGKPCEDFLGLASWLAFNNPAETNHVMRSQLNRLYGQLYAMQANHQESLRAFAEDVYHCALEYGPEDVRTSLGYYNLAKVFQALNETDKCLRCSDQVMAIWFAELQRVVLGAPGAVEPKGKGDAAPPLPLGKMQLLEVVEMLEDITRIRASASGAQHHSVADAHFVCALALIYLHEVQKAATHLDFARSVYMPGNDAAKSALVAQAMHHIQSPLAGGHSSLPK</sequence>